<comment type="caution">
    <text evidence="6">The sequence shown here is derived from an EMBL/GenBank/DDBJ whole genome shotgun (WGS) entry which is preliminary data.</text>
</comment>
<sequence length="298" mass="33498">MEVRHLRLIKEVAEKGSLTKAKESLFLSQSALSHQLKEVETKLGAPLFHRVNKKLVLTGAGKILLESAERILNELEQAELAVKKYVGGDKGTLRVGTECYTTYHWLPGLMVDFQKEFPNVDIEISPDPNGERTEQLLNGKLDLAIVSGEVNNPNLKLTELFMDELLALMPKTHPFAKQKYVEPRDFENEKLIIHSLPLESVTLFSRVLIPEDVQPKGVIPIQVTEAAIEMVKAGMGIKVAAKWILDPYLRDEKLVAVPVTKKGLFRTWYAATLKQTEQPQYIENFIGHLKGHLVGLCN</sequence>
<dbReference type="Pfam" id="PF03466">
    <property type="entry name" value="LysR_substrate"/>
    <property type="match status" value="1"/>
</dbReference>
<evidence type="ECO:0000256" key="2">
    <source>
        <dbReference type="ARBA" id="ARBA00023015"/>
    </source>
</evidence>
<organism evidence="6 7">
    <name type="scientific">Fulvivirga sediminis</name>
    <dbReference type="NCBI Taxonomy" id="2803949"/>
    <lineage>
        <taxon>Bacteria</taxon>
        <taxon>Pseudomonadati</taxon>
        <taxon>Bacteroidota</taxon>
        <taxon>Cytophagia</taxon>
        <taxon>Cytophagales</taxon>
        <taxon>Fulvivirgaceae</taxon>
        <taxon>Fulvivirga</taxon>
    </lineage>
</organism>
<proteinExistence type="inferred from homology"/>
<evidence type="ECO:0000256" key="1">
    <source>
        <dbReference type="ARBA" id="ARBA00009437"/>
    </source>
</evidence>
<keyword evidence="7" id="KW-1185">Reference proteome</keyword>
<dbReference type="SUPFAM" id="SSF53850">
    <property type="entry name" value="Periplasmic binding protein-like II"/>
    <property type="match status" value="1"/>
</dbReference>
<dbReference type="Pfam" id="PF00126">
    <property type="entry name" value="HTH_1"/>
    <property type="match status" value="1"/>
</dbReference>
<evidence type="ECO:0000313" key="7">
    <source>
        <dbReference type="Proteomes" id="UP000659388"/>
    </source>
</evidence>
<keyword evidence="3" id="KW-0238">DNA-binding</keyword>
<dbReference type="PANTHER" id="PTHR30126:SF25">
    <property type="entry name" value="HTH-TYPE TRANSCRIPTIONAL REGULATOR METR"/>
    <property type="match status" value="1"/>
</dbReference>
<dbReference type="AlphaFoldDB" id="A0A937F2T6"/>
<dbReference type="Proteomes" id="UP000659388">
    <property type="component" value="Unassembled WGS sequence"/>
</dbReference>
<name>A0A937F2T6_9BACT</name>
<dbReference type="PROSITE" id="PS50931">
    <property type="entry name" value="HTH_LYSR"/>
    <property type="match status" value="1"/>
</dbReference>
<dbReference type="InterPro" id="IPR000847">
    <property type="entry name" value="LysR_HTH_N"/>
</dbReference>
<reference evidence="6" key="1">
    <citation type="submission" date="2021-01" db="EMBL/GenBank/DDBJ databases">
        <title>Fulvivirga kasyanovii gen. nov., sp nov., a novel member of the phylum Bacteroidetes isolated from seawater in a mussel farm.</title>
        <authorList>
            <person name="Zhao L.-H."/>
            <person name="Wang Z.-J."/>
        </authorList>
    </citation>
    <scope>NUCLEOTIDE SEQUENCE</scope>
    <source>
        <strain evidence="6">2943</strain>
    </source>
</reference>
<dbReference type="EMBL" id="JAESIY010000002">
    <property type="protein sequence ID" value="MBL3655277.1"/>
    <property type="molecule type" value="Genomic_DNA"/>
</dbReference>
<keyword evidence="2" id="KW-0805">Transcription regulation</keyword>
<dbReference type="Gene3D" id="1.10.10.10">
    <property type="entry name" value="Winged helix-like DNA-binding domain superfamily/Winged helix DNA-binding domain"/>
    <property type="match status" value="1"/>
</dbReference>
<accession>A0A937F2T6</accession>
<dbReference type="RefSeq" id="WP_202242840.1">
    <property type="nucleotide sequence ID" value="NZ_JAESIY010000002.1"/>
</dbReference>
<evidence type="ECO:0000313" key="6">
    <source>
        <dbReference type="EMBL" id="MBL3655277.1"/>
    </source>
</evidence>
<dbReference type="GO" id="GO:0000976">
    <property type="term" value="F:transcription cis-regulatory region binding"/>
    <property type="evidence" value="ECO:0007669"/>
    <property type="project" value="TreeGrafter"/>
</dbReference>
<protein>
    <submittedName>
        <fullName evidence="6">LysR family transcriptional regulator</fullName>
    </submittedName>
</protein>
<dbReference type="SUPFAM" id="SSF46785">
    <property type="entry name" value="Winged helix' DNA-binding domain"/>
    <property type="match status" value="1"/>
</dbReference>
<dbReference type="FunFam" id="1.10.10.10:FF:000001">
    <property type="entry name" value="LysR family transcriptional regulator"/>
    <property type="match status" value="1"/>
</dbReference>
<evidence type="ECO:0000256" key="3">
    <source>
        <dbReference type="ARBA" id="ARBA00023125"/>
    </source>
</evidence>
<feature type="domain" description="HTH lysR-type" evidence="5">
    <location>
        <begin position="1"/>
        <end position="58"/>
    </location>
</feature>
<evidence type="ECO:0000259" key="5">
    <source>
        <dbReference type="PROSITE" id="PS50931"/>
    </source>
</evidence>
<gene>
    <name evidence="6" type="ORF">JL102_03990</name>
</gene>
<keyword evidence="4" id="KW-0804">Transcription</keyword>
<dbReference type="GO" id="GO:0003700">
    <property type="term" value="F:DNA-binding transcription factor activity"/>
    <property type="evidence" value="ECO:0007669"/>
    <property type="project" value="InterPro"/>
</dbReference>
<evidence type="ECO:0000256" key="4">
    <source>
        <dbReference type="ARBA" id="ARBA00023163"/>
    </source>
</evidence>
<comment type="similarity">
    <text evidence="1">Belongs to the LysR transcriptional regulatory family.</text>
</comment>
<dbReference type="PANTHER" id="PTHR30126">
    <property type="entry name" value="HTH-TYPE TRANSCRIPTIONAL REGULATOR"/>
    <property type="match status" value="1"/>
</dbReference>
<dbReference type="InterPro" id="IPR005119">
    <property type="entry name" value="LysR_subst-bd"/>
</dbReference>
<dbReference type="Gene3D" id="3.40.190.10">
    <property type="entry name" value="Periplasmic binding protein-like II"/>
    <property type="match status" value="2"/>
</dbReference>
<dbReference type="InterPro" id="IPR036388">
    <property type="entry name" value="WH-like_DNA-bd_sf"/>
</dbReference>
<dbReference type="PRINTS" id="PR00039">
    <property type="entry name" value="HTHLYSR"/>
</dbReference>
<dbReference type="InterPro" id="IPR036390">
    <property type="entry name" value="WH_DNA-bd_sf"/>
</dbReference>